<evidence type="ECO:0000256" key="3">
    <source>
        <dbReference type="ARBA" id="ARBA00023027"/>
    </source>
</evidence>
<keyword evidence="2" id="KW-0560">Oxidoreductase</keyword>
<dbReference type="SUPFAM" id="SSF51735">
    <property type="entry name" value="NAD(P)-binding Rossmann-fold domains"/>
    <property type="match status" value="1"/>
</dbReference>
<dbReference type="CDD" id="cd01075">
    <property type="entry name" value="NAD_bind_Leu_Phe_Val_DH"/>
    <property type="match status" value="1"/>
</dbReference>
<dbReference type="InterPro" id="IPR046346">
    <property type="entry name" value="Aminoacid_DH-like_N_sf"/>
</dbReference>
<dbReference type="InterPro" id="IPR006097">
    <property type="entry name" value="Glu/Leu/Phe/Val/Trp_DH_dimer"/>
</dbReference>
<dbReference type="AlphaFoldDB" id="A0A3G1KUR9"/>
<keyword evidence="3 5" id="KW-0520">NAD</keyword>
<dbReference type="SUPFAM" id="SSF53223">
    <property type="entry name" value="Aminoacid dehydrogenase-like, N-terminal domain"/>
    <property type="match status" value="1"/>
</dbReference>
<dbReference type="Pfam" id="PF00670">
    <property type="entry name" value="AdoHcyase_NAD"/>
    <property type="match status" value="1"/>
</dbReference>
<dbReference type="Pfam" id="PF02812">
    <property type="entry name" value="ELFV_dehydrog_N"/>
    <property type="match status" value="1"/>
</dbReference>
<dbReference type="SMART" id="SM00839">
    <property type="entry name" value="ELFV_dehydrog"/>
    <property type="match status" value="1"/>
</dbReference>
<dbReference type="PIRSF" id="PIRSF000188">
    <property type="entry name" value="Phe_leu_dh"/>
    <property type="match status" value="1"/>
</dbReference>
<accession>A0A3G1KUR9</accession>
<evidence type="ECO:0000256" key="4">
    <source>
        <dbReference type="PIRSR" id="PIRSR000188-1"/>
    </source>
</evidence>
<dbReference type="InterPro" id="IPR016211">
    <property type="entry name" value="Glu/Phe/Leu/Val/Trp_DH_bac/arc"/>
</dbReference>
<evidence type="ECO:0000313" key="8">
    <source>
        <dbReference type="EMBL" id="ATW26167.1"/>
    </source>
</evidence>
<dbReference type="SMART" id="SM00997">
    <property type="entry name" value="AdoHcyase_NAD"/>
    <property type="match status" value="1"/>
</dbReference>
<dbReference type="RefSeq" id="WP_148135444.1">
    <property type="nucleotide sequence ID" value="NZ_CP017634.1"/>
</dbReference>
<proteinExistence type="inferred from homology"/>
<dbReference type="InterPro" id="IPR036291">
    <property type="entry name" value="NAD(P)-bd_dom_sf"/>
</dbReference>
<dbReference type="KEGG" id="fwa:DCMF_16555"/>
<keyword evidence="5" id="KW-0547">Nucleotide-binding</keyword>
<dbReference type="InterPro" id="IPR006096">
    <property type="entry name" value="Glu/Leu/Phe/Val/Trp_DH_C"/>
</dbReference>
<protein>
    <submittedName>
        <fullName evidence="8">Leucine dehydrogenase</fullName>
    </submittedName>
</protein>
<dbReference type="Gene3D" id="3.40.50.10860">
    <property type="entry name" value="Leucine Dehydrogenase, chain A, domain 1"/>
    <property type="match status" value="1"/>
</dbReference>
<evidence type="ECO:0000256" key="2">
    <source>
        <dbReference type="ARBA" id="ARBA00023002"/>
    </source>
</evidence>
<evidence type="ECO:0000256" key="5">
    <source>
        <dbReference type="PIRSR" id="PIRSR000188-2"/>
    </source>
</evidence>
<dbReference type="PANTHER" id="PTHR42722:SF1">
    <property type="entry name" value="VALINE DEHYDROGENASE"/>
    <property type="match status" value="1"/>
</dbReference>
<organism evidence="8 9">
    <name type="scientific">Formimonas warabiya</name>
    <dbReference type="NCBI Taxonomy" id="1761012"/>
    <lineage>
        <taxon>Bacteria</taxon>
        <taxon>Bacillati</taxon>
        <taxon>Bacillota</taxon>
        <taxon>Clostridia</taxon>
        <taxon>Eubacteriales</taxon>
        <taxon>Peptococcaceae</taxon>
        <taxon>Candidatus Formimonas</taxon>
    </lineage>
</organism>
<dbReference type="PANTHER" id="PTHR42722">
    <property type="entry name" value="LEUCINE DEHYDROGENASE"/>
    <property type="match status" value="1"/>
</dbReference>
<dbReference type="EMBL" id="CP017634">
    <property type="protein sequence ID" value="ATW26167.1"/>
    <property type="molecule type" value="Genomic_DNA"/>
</dbReference>
<dbReference type="GO" id="GO:0006520">
    <property type="term" value="P:amino acid metabolic process"/>
    <property type="evidence" value="ECO:0007669"/>
    <property type="project" value="InterPro"/>
</dbReference>
<evidence type="ECO:0000259" key="7">
    <source>
        <dbReference type="SMART" id="SM00997"/>
    </source>
</evidence>
<feature type="domain" description="S-adenosyl-L-homocysteine hydrolase NAD binding" evidence="7">
    <location>
        <begin position="140"/>
        <end position="302"/>
    </location>
</feature>
<feature type="active site" description="Proton donor/acceptor" evidence="4">
    <location>
        <position position="82"/>
    </location>
</feature>
<feature type="binding site" evidence="5">
    <location>
        <begin position="182"/>
        <end position="187"/>
    </location>
    <ligand>
        <name>NAD(+)</name>
        <dbReference type="ChEBI" id="CHEBI:57540"/>
    </ligand>
</feature>
<dbReference type="InterPro" id="IPR015878">
    <property type="entry name" value="Ado_hCys_hydrolase_NAD-bd"/>
</dbReference>
<sequence length="360" mass="39103">MSKVFFEVLQKEEFEQVVYGYDKFSGLKAIIAIHNTALGPAFGGTRMYPYASEDDAIYDVLRLSKAMTYKNAAGGINFGGGKAIIIGDAKKDKTEDLLRAYGRLIEGLGGRFIGGVDIGTDEDDMVIVHQETNNCTALPEAYGGGGSTSMATAHGVYNGIKAAADEVFGSPSLNGKTVSIQGVGHIGFALAQSLKNEGAKVIVCDVDPTNLKKAQDELNVEVVSPEEIYDQEVDIFAPCAMGAILNDNTIPRLKCKMIAGSANNQLKDEDKHSKMLVERNIVFAVDYILSVGGCINNSHQFIGYNRERAYAQVAGNITTNIRKVLRMSQEKNITTVEAARQLAEQRIQSAINRKSWFLNK</sequence>
<dbReference type="Proteomes" id="UP000323521">
    <property type="component" value="Chromosome"/>
</dbReference>
<feature type="domain" description="Glutamate/phenylalanine/leucine/valine/L-tryptophan dehydrogenase C-terminal" evidence="6">
    <location>
        <begin position="146"/>
        <end position="355"/>
    </location>
</feature>
<name>A0A3G1KUR9_FORW1</name>
<dbReference type="FunFam" id="3.40.50.10860:FF:000010">
    <property type="entry name" value="Leucine dehydrogenase"/>
    <property type="match status" value="1"/>
</dbReference>
<reference evidence="8 9" key="1">
    <citation type="submission" date="2016-10" db="EMBL/GenBank/DDBJ databases">
        <title>Complete Genome Sequence of Peptococcaceae strain DCMF.</title>
        <authorList>
            <person name="Edwards R.J."/>
            <person name="Holland S.I."/>
            <person name="Deshpande N.P."/>
            <person name="Wong Y.K."/>
            <person name="Ertan H."/>
            <person name="Manefield M."/>
            <person name="Russell T.L."/>
            <person name="Lee M.J."/>
        </authorList>
    </citation>
    <scope>NUCLEOTIDE SEQUENCE [LARGE SCALE GENOMIC DNA]</scope>
    <source>
        <strain evidence="8 9">DCMF</strain>
    </source>
</reference>
<gene>
    <name evidence="8" type="ORF">DCMF_16555</name>
</gene>
<dbReference type="InterPro" id="IPR006095">
    <property type="entry name" value="Glu/Leu/Phe/Val/Trp_DH"/>
</dbReference>
<dbReference type="Gene3D" id="3.40.50.720">
    <property type="entry name" value="NAD(P)-binding Rossmann-like Domain"/>
    <property type="match status" value="1"/>
</dbReference>
<dbReference type="PRINTS" id="PR00082">
    <property type="entry name" value="GLFDHDRGNASE"/>
</dbReference>
<dbReference type="OrthoDB" id="9803297at2"/>
<comment type="similarity">
    <text evidence="1">Belongs to the Glu/Leu/Phe/Val dehydrogenases family.</text>
</comment>
<keyword evidence="9" id="KW-1185">Reference proteome</keyword>
<dbReference type="GO" id="GO:0000166">
    <property type="term" value="F:nucleotide binding"/>
    <property type="evidence" value="ECO:0007669"/>
    <property type="project" value="UniProtKB-KW"/>
</dbReference>
<evidence type="ECO:0000256" key="1">
    <source>
        <dbReference type="ARBA" id="ARBA00006382"/>
    </source>
</evidence>
<dbReference type="GO" id="GO:0016639">
    <property type="term" value="F:oxidoreductase activity, acting on the CH-NH2 group of donors, NAD or NADP as acceptor"/>
    <property type="evidence" value="ECO:0007669"/>
    <property type="project" value="InterPro"/>
</dbReference>
<evidence type="ECO:0000259" key="6">
    <source>
        <dbReference type="SMART" id="SM00839"/>
    </source>
</evidence>
<evidence type="ECO:0000313" key="9">
    <source>
        <dbReference type="Proteomes" id="UP000323521"/>
    </source>
</evidence>